<evidence type="ECO:0008006" key="4">
    <source>
        <dbReference type="Google" id="ProtNLM"/>
    </source>
</evidence>
<feature type="signal peptide" evidence="1">
    <location>
        <begin position="1"/>
        <end position="25"/>
    </location>
</feature>
<dbReference type="KEGG" id="pcor:KS4_21080"/>
<evidence type="ECO:0000313" key="2">
    <source>
        <dbReference type="EMBL" id="QDU34046.1"/>
    </source>
</evidence>
<reference evidence="2 3" key="1">
    <citation type="submission" date="2019-02" db="EMBL/GenBank/DDBJ databases">
        <title>Deep-cultivation of Planctomycetes and their phenomic and genomic characterization uncovers novel biology.</title>
        <authorList>
            <person name="Wiegand S."/>
            <person name="Jogler M."/>
            <person name="Boedeker C."/>
            <person name="Pinto D."/>
            <person name="Vollmers J."/>
            <person name="Rivas-Marin E."/>
            <person name="Kohn T."/>
            <person name="Peeters S.H."/>
            <person name="Heuer A."/>
            <person name="Rast P."/>
            <person name="Oberbeckmann S."/>
            <person name="Bunk B."/>
            <person name="Jeske O."/>
            <person name="Meyerdierks A."/>
            <person name="Storesund J.E."/>
            <person name="Kallscheuer N."/>
            <person name="Luecker S."/>
            <person name="Lage O.M."/>
            <person name="Pohl T."/>
            <person name="Merkel B.J."/>
            <person name="Hornburger P."/>
            <person name="Mueller R.-W."/>
            <person name="Bruemmer F."/>
            <person name="Labrenz M."/>
            <person name="Spormann A.M."/>
            <person name="Op den Camp H."/>
            <person name="Overmann J."/>
            <person name="Amann R."/>
            <person name="Jetten M.S.M."/>
            <person name="Mascher T."/>
            <person name="Medema M.H."/>
            <person name="Devos D.P."/>
            <person name="Kaster A.-K."/>
            <person name="Ovreas L."/>
            <person name="Rohde M."/>
            <person name="Galperin M.Y."/>
            <person name="Jogler C."/>
        </authorList>
    </citation>
    <scope>NUCLEOTIDE SEQUENCE [LARGE SCALE GENOMIC DNA]</scope>
    <source>
        <strain evidence="2 3">KS4</strain>
    </source>
</reference>
<dbReference type="AlphaFoldDB" id="A0A517YUZ8"/>
<dbReference type="OrthoDB" id="229996at2"/>
<dbReference type="EMBL" id="CP036425">
    <property type="protein sequence ID" value="QDU34046.1"/>
    <property type="molecule type" value="Genomic_DNA"/>
</dbReference>
<dbReference type="NCBIfam" id="TIGR02595">
    <property type="entry name" value="PEP_CTERM"/>
    <property type="match status" value="1"/>
</dbReference>
<accession>A0A517YUZ8</accession>
<dbReference type="InterPro" id="IPR013424">
    <property type="entry name" value="Ice-binding_C"/>
</dbReference>
<gene>
    <name evidence="2" type="ORF">KS4_21080</name>
</gene>
<organism evidence="2 3">
    <name type="scientific">Poriferisphaera corsica</name>
    <dbReference type="NCBI Taxonomy" id="2528020"/>
    <lineage>
        <taxon>Bacteria</taxon>
        <taxon>Pseudomonadati</taxon>
        <taxon>Planctomycetota</taxon>
        <taxon>Phycisphaerae</taxon>
        <taxon>Phycisphaerales</taxon>
        <taxon>Phycisphaeraceae</taxon>
        <taxon>Poriferisphaera</taxon>
    </lineage>
</organism>
<proteinExistence type="predicted"/>
<dbReference type="Proteomes" id="UP000317369">
    <property type="component" value="Chromosome"/>
</dbReference>
<keyword evidence="1" id="KW-0732">Signal</keyword>
<protein>
    <recommendedName>
        <fullName evidence="4">Extracellular repeat, HAF family</fullName>
    </recommendedName>
</protein>
<evidence type="ECO:0000256" key="1">
    <source>
        <dbReference type="SAM" id="SignalP"/>
    </source>
</evidence>
<dbReference type="RefSeq" id="WP_145077577.1">
    <property type="nucleotide sequence ID" value="NZ_CP036425.1"/>
</dbReference>
<sequence precursor="true">MAKKHLIHTATYLSILLSTTTLLSASSFQGLGDLIDNTGSNVINSTATALSANGQTVVGYDGKRLTDFSDSYAIYTRAFKHTSNSTTTLGNLNPDRPISVAYGVSADGQTIVGTARNTYVDTAFRWSQDTGIQALHAPNLFISSSAYDASANGQTIVGRVVTEPYDNFPTEFKPFVWTADQGLQIIAQSPNNDFIGHASAISNDGQTIVGTNYITPTHQQAFFYTQQQGIQTLESLTLDSTHTFAHNISGDGNVIVGEVYVEQQALAVKWDELGQIQPLDALSPLFDQTMATATNYDGSIIVGNAWNGSDQTTFIYHDNVGIQSLTAYLQDLGLEDQLEDWTLTTVNDISDDGLTIIGIGVNPDGDTESWIATIPEPATSLLLLTALPLCLGRRKH</sequence>
<feature type="chain" id="PRO_5022000963" description="Extracellular repeat, HAF family" evidence="1">
    <location>
        <begin position="26"/>
        <end position="396"/>
    </location>
</feature>
<evidence type="ECO:0000313" key="3">
    <source>
        <dbReference type="Proteomes" id="UP000317369"/>
    </source>
</evidence>
<name>A0A517YUZ8_9BACT</name>
<keyword evidence="3" id="KW-1185">Reference proteome</keyword>